<accession>A0A649VKZ1</accession>
<dbReference type="RefSeq" id="YP_010675640.1">
    <property type="nucleotide sequence ID" value="NC_071005.1"/>
</dbReference>
<evidence type="ECO:0000313" key="3">
    <source>
        <dbReference type="Proteomes" id="UP000423645"/>
    </source>
</evidence>
<proteinExistence type="predicted"/>
<reference evidence="2 3" key="1">
    <citation type="submission" date="2019-10" db="EMBL/GenBank/DDBJ databases">
        <authorList>
            <person name="Zack K.M."/>
            <person name="Garlena R.A."/>
            <person name="Russell D.A."/>
            <person name="Pope W.H."/>
            <person name="Jacobs-Sera D."/>
            <person name="Hatfull G.F."/>
        </authorList>
    </citation>
    <scope>NUCLEOTIDE SEQUENCE [LARGE SCALE GENOMIC DNA]</scope>
</reference>
<dbReference type="Gene3D" id="1.10.260.40">
    <property type="entry name" value="lambda repressor-like DNA-binding domains"/>
    <property type="match status" value="1"/>
</dbReference>
<evidence type="ECO:0000256" key="1">
    <source>
        <dbReference type="SAM" id="MobiDB-lite"/>
    </source>
</evidence>
<dbReference type="GeneID" id="77951962"/>
<name>A0A649VKZ1_9CAUD</name>
<gene>
    <name evidence="2" type="primary">122</name>
    <name evidence="2" type="ORF">PBI_CHIDIEBERE_122</name>
</gene>
<dbReference type="GO" id="GO:0004519">
    <property type="term" value="F:endonuclease activity"/>
    <property type="evidence" value="ECO:0007669"/>
    <property type="project" value="UniProtKB-KW"/>
</dbReference>
<dbReference type="Proteomes" id="UP000423645">
    <property type="component" value="Segment"/>
</dbReference>
<feature type="compositionally biased region" description="Basic residues" evidence="1">
    <location>
        <begin position="218"/>
        <end position="232"/>
    </location>
</feature>
<dbReference type="Gene3D" id="3.90.75.10">
    <property type="entry name" value="Homing Intron 3 (I-ppo) Encoded Endonuclease, Chain A"/>
    <property type="match status" value="1"/>
</dbReference>
<keyword evidence="2" id="KW-0255">Endonuclease</keyword>
<keyword evidence="2" id="KW-0378">Hydrolase</keyword>
<dbReference type="InterPro" id="IPR044925">
    <property type="entry name" value="His-Me_finger_sf"/>
</dbReference>
<evidence type="ECO:0000313" key="2">
    <source>
        <dbReference type="EMBL" id="QGJ93008.1"/>
    </source>
</evidence>
<feature type="region of interest" description="Disordered" evidence="1">
    <location>
        <begin position="212"/>
        <end position="232"/>
    </location>
</feature>
<dbReference type="SUPFAM" id="SSF54060">
    <property type="entry name" value="His-Me finger endonucleases"/>
    <property type="match status" value="1"/>
</dbReference>
<dbReference type="InterPro" id="IPR010982">
    <property type="entry name" value="Lambda_DNA-bd_dom_sf"/>
</dbReference>
<keyword evidence="3" id="KW-1185">Reference proteome</keyword>
<organism evidence="2 3">
    <name type="scientific">Gordonia phage Chidiebere</name>
    <dbReference type="NCBI Taxonomy" id="2656530"/>
    <lineage>
        <taxon>Viruses</taxon>
        <taxon>Duplodnaviria</taxon>
        <taxon>Heunggongvirae</taxon>
        <taxon>Uroviricota</taxon>
        <taxon>Caudoviricetes</taxon>
        <taxon>Chidieberevirus</taxon>
        <taxon>Chidieberevirus chidiebere</taxon>
    </lineage>
</organism>
<keyword evidence="2" id="KW-0540">Nuclease</keyword>
<dbReference type="KEGG" id="vg:77951962"/>
<dbReference type="GO" id="GO:0003677">
    <property type="term" value="F:DNA binding"/>
    <property type="evidence" value="ECO:0007669"/>
    <property type="project" value="InterPro"/>
</dbReference>
<dbReference type="EMBL" id="MN586022">
    <property type="protein sequence ID" value="QGJ93008.1"/>
    <property type="molecule type" value="Genomic_DNA"/>
</dbReference>
<dbReference type="InterPro" id="IPR044930">
    <property type="entry name" value="Homing_endonuclease_His-Me"/>
</dbReference>
<protein>
    <submittedName>
        <fullName evidence="2">HNH endonuclease</fullName>
    </submittedName>
</protein>
<sequence length="232" mass="26759">MDDTKCQVAGCSKPIFNKGRGWCAMHYNRHRRGVPFDKPEQVRGLSLPDRFWQYVKRGRKSECWEWQGHRTDAGYGQFVMYPPDVSQKRTVVASRQAFALSHGREAVHDVCHTCDNPPCCNPAHLYDGTKSQNSLDMVSRGRDNWATGKMKARNLRGTKNGQSKLTEADVREIRKLYAQGGYTQQALAKQFGVAQSKVSDVINRRTWKHVEDSEPVLQRKRKPRNRRRTRVQ</sequence>